<evidence type="ECO:0000256" key="1">
    <source>
        <dbReference type="SAM" id="MobiDB-lite"/>
    </source>
</evidence>
<feature type="compositionally biased region" description="Polar residues" evidence="1">
    <location>
        <begin position="1"/>
        <end position="13"/>
    </location>
</feature>
<comment type="caution">
    <text evidence="2">The sequence shown here is derived from an EMBL/GenBank/DDBJ whole genome shotgun (WGS) entry which is preliminary data.</text>
</comment>
<evidence type="ECO:0000313" key="3">
    <source>
        <dbReference type="Proteomes" id="UP000077202"/>
    </source>
</evidence>
<organism evidence="2 3">
    <name type="scientific">Marchantia polymorpha subsp. ruderalis</name>
    <dbReference type="NCBI Taxonomy" id="1480154"/>
    <lineage>
        <taxon>Eukaryota</taxon>
        <taxon>Viridiplantae</taxon>
        <taxon>Streptophyta</taxon>
        <taxon>Embryophyta</taxon>
        <taxon>Marchantiophyta</taxon>
        <taxon>Marchantiopsida</taxon>
        <taxon>Marchantiidae</taxon>
        <taxon>Marchantiales</taxon>
        <taxon>Marchantiaceae</taxon>
        <taxon>Marchantia</taxon>
    </lineage>
</organism>
<keyword evidence="3" id="KW-1185">Reference proteome</keyword>
<dbReference type="EMBL" id="LVLJ01000253">
    <property type="protein sequence ID" value="OAE35172.1"/>
    <property type="molecule type" value="Genomic_DNA"/>
</dbReference>
<sequence>MTGSQAKAGQINDSFPAPDLGVGSVLTESLQSLGIPPEAAGGAAGRSIRRLRPAARDIYSKIVEKGGSVETDQEDRIASSLRDNGDEETKSGRRARQAGAANGGVKQRSSERSSR</sequence>
<gene>
    <name evidence="2" type="ORF">AXG93_4461s1530</name>
</gene>
<feature type="region of interest" description="Disordered" evidence="1">
    <location>
        <begin position="1"/>
        <end position="21"/>
    </location>
</feature>
<proteinExistence type="predicted"/>
<name>A0A176WSC0_MARPO</name>
<evidence type="ECO:0000313" key="2">
    <source>
        <dbReference type="EMBL" id="OAE35172.1"/>
    </source>
</evidence>
<protein>
    <submittedName>
        <fullName evidence="2">Uncharacterized protein</fullName>
    </submittedName>
</protein>
<feature type="region of interest" description="Disordered" evidence="1">
    <location>
        <begin position="66"/>
        <end position="115"/>
    </location>
</feature>
<dbReference type="AlphaFoldDB" id="A0A176WSC0"/>
<accession>A0A176WSC0</accession>
<dbReference type="Proteomes" id="UP000077202">
    <property type="component" value="Unassembled WGS sequence"/>
</dbReference>
<reference evidence="2" key="1">
    <citation type="submission" date="2016-03" db="EMBL/GenBank/DDBJ databases">
        <title>Mechanisms controlling the formation of the plant cell surface in tip-growing cells are functionally conserved among land plants.</title>
        <authorList>
            <person name="Honkanen S."/>
            <person name="Jones V.A."/>
            <person name="Morieri G."/>
            <person name="Champion C."/>
            <person name="Hetherington A.J."/>
            <person name="Kelly S."/>
            <person name="Saint-Marcoux D."/>
            <person name="Proust H."/>
            <person name="Prescott H."/>
            <person name="Dolan L."/>
        </authorList>
    </citation>
    <scope>NUCLEOTIDE SEQUENCE [LARGE SCALE GENOMIC DNA]</scope>
    <source>
        <tissue evidence="2">Whole gametophyte</tissue>
    </source>
</reference>